<feature type="domain" description="NmrA-like" evidence="3">
    <location>
        <begin position="5"/>
        <end position="242"/>
    </location>
</feature>
<dbReference type="InterPro" id="IPR008030">
    <property type="entry name" value="NmrA-like"/>
</dbReference>
<dbReference type="Proteomes" id="UP000799436">
    <property type="component" value="Unassembled WGS sequence"/>
</dbReference>
<dbReference type="SUPFAM" id="SSF51735">
    <property type="entry name" value="NAD(P)-binding Rossmann-fold domains"/>
    <property type="match status" value="1"/>
</dbReference>
<dbReference type="PANTHER" id="PTHR47706:SF9">
    <property type="entry name" value="NMRA-LIKE DOMAIN-CONTAINING PROTEIN-RELATED"/>
    <property type="match status" value="1"/>
</dbReference>
<evidence type="ECO:0000259" key="3">
    <source>
        <dbReference type="Pfam" id="PF05368"/>
    </source>
</evidence>
<dbReference type="Gene3D" id="3.40.50.720">
    <property type="entry name" value="NAD(P)-binding Rossmann-like Domain"/>
    <property type="match status" value="1"/>
</dbReference>
<keyword evidence="2" id="KW-0560">Oxidoreductase</keyword>
<dbReference type="InterPro" id="IPR036291">
    <property type="entry name" value="NAD(P)-bd_dom_sf"/>
</dbReference>
<evidence type="ECO:0000256" key="2">
    <source>
        <dbReference type="ARBA" id="ARBA00023002"/>
    </source>
</evidence>
<dbReference type="Pfam" id="PF05368">
    <property type="entry name" value="NmrA"/>
    <property type="match status" value="1"/>
</dbReference>
<gene>
    <name evidence="4" type="ORF">EJ03DRAFT_331699</name>
</gene>
<evidence type="ECO:0000256" key="1">
    <source>
        <dbReference type="ARBA" id="ARBA00022857"/>
    </source>
</evidence>
<protein>
    <submittedName>
        <fullName evidence="4">NAD(P)-binding protein</fullName>
    </submittedName>
</protein>
<keyword evidence="1" id="KW-0521">NADP</keyword>
<dbReference type="GO" id="GO:0016491">
    <property type="term" value="F:oxidoreductase activity"/>
    <property type="evidence" value="ECO:0007669"/>
    <property type="project" value="UniProtKB-KW"/>
</dbReference>
<evidence type="ECO:0000313" key="4">
    <source>
        <dbReference type="EMBL" id="KAF2764589.1"/>
    </source>
</evidence>
<evidence type="ECO:0000313" key="5">
    <source>
        <dbReference type="Proteomes" id="UP000799436"/>
    </source>
</evidence>
<accession>A0A6G1KWE9</accession>
<proteinExistence type="predicted"/>
<dbReference type="PANTHER" id="PTHR47706">
    <property type="entry name" value="NMRA-LIKE FAMILY PROTEIN"/>
    <property type="match status" value="1"/>
</dbReference>
<dbReference type="InterPro" id="IPR051609">
    <property type="entry name" value="NmrA/Isoflavone_reductase-like"/>
</dbReference>
<dbReference type="OrthoDB" id="9984533at2759"/>
<sequence>MSIRNVALVGADGNLGPAILQALVKAGFHVTILKRKSSTSRDDYPSVVKVIRLDSDLDTASVAKALEGKDAVVVSIRGAQQVDVQKRIADACVKADVKRMIPADFGSCDSSSALTQELVPLYKNKTMIRNYLQELSAQHSNFTWTSLVCGHFFDWSLEFIHIFVHDKRADILDDGNTQCSFSTLARIAEATVAILQHPEPTANQMLYIHSFLATQNEIVDAYQRATNSTWKVTSLDSGKFKNDEKAKADAGDLNAIEELVWYLGTVDANWTTRESFAMRKLGLKDESLDFAVQRIVDDCANGL</sequence>
<keyword evidence="5" id="KW-1185">Reference proteome</keyword>
<name>A0A6G1KWE9_9PEZI</name>
<dbReference type="CDD" id="cd05259">
    <property type="entry name" value="PCBER_SDR_a"/>
    <property type="match status" value="1"/>
</dbReference>
<dbReference type="Gene3D" id="3.90.25.10">
    <property type="entry name" value="UDP-galactose 4-epimerase, domain 1"/>
    <property type="match status" value="1"/>
</dbReference>
<dbReference type="EMBL" id="ML995916">
    <property type="protein sequence ID" value="KAF2764589.1"/>
    <property type="molecule type" value="Genomic_DNA"/>
</dbReference>
<organism evidence="4 5">
    <name type="scientific">Teratosphaeria nubilosa</name>
    <dbReference type="NCBI Taxonomy" id="161662"/>
    <lineage>
        <taxon>Eukaryota</taxon>
        <taxon>Fungi</taxon>
        <taxon>Dikarya</taxon>
        <taxon>Ascomycota</taxon>
        <taxon>Pezizomycotina</taxon>
        <taxon>Dothideomycetes</taxon>
        <taxon>Dothideomycetidae</taxon>
        <taxon>Mycosphaerellales</taxon>
        <taxon>Teratosphaeriaceae</taxon>
        <taxon>Teratosphaeria</taxon>
    </lineage>
</organism>
<dbReference type="AlphaFoldDB" id="A0A6G1KWE9"/>
<dbReference type="InterPro" id="IPR045312">
    <property type="entry name" value="PCBER-like"/>
</dbReference>
<reference evidence="4" key="1">
    <citation type="journal article" date="2020" name="Stud. Mycol.">
        <title>101 Dothideomycetes genomes: a test case for predicting lifestyles and emergence of pathogens.</title>
        <authorList>
            <person name="Haridas S."/>
            <person name="Albert R."/>
            <person name="Binder M."/>
            <person name="Bloem J."/>
            <person name="Labutti K."/>
            <person name="Salamov A."/>
            <person name="Andreopoulos B."/>
            <person name="Baker S."/>
            <person name="Barry K."/>
            <person name="Bills G."/>
            <person name="Bluhm B."/>
            <person name="Cannon C."/>
            <person name="Castanera R."/>
            <person name="Culley D."/>
            <person name="Daum C."/>
            <person name="Ezra D."/>
            <person name="Gonzalez J."/>
            <person name="Henrissat B."/>
            <person name="Kuo A."/>
            <person name="Liang C."/>
            <person name="Lipzen A."/>
            <person name="Lutzoni F."/>
            <person name="Magnuson J."/>
            <person name="Mondo S."/>
            <person name="Nolan M."/>
            <person name="Ohm R."/>
            <person name="Pangilinan J."/>
            <person name="Park H.-J."/>
            <person name="Ramirez L."/>
            <person name="Alfaro M."/>
            <person name="Sun H."/>
            <person name="Tritt A."/>
            <person name="Yoshinaga Y."/>
            <person name="Zwiers L.-H."/>
            <person name="Turgeon B."/>
            <person name="Goodwin S."/>
            <person name="Spatafora J."/>
            <person name="Crous P."/>
            <person name="Grigoriev I."/>
        </authorList>
    </citation>
    <scope>NUCLEOTIDE SEQUENCE</scope>
    <source>
        <strain evidence="4">CBS 116005</strain>
    </source>
</reference>